<sequence>MTVPFDELGIPLSLCCDSGVSGLVWRCPFFCHFSGCSSFCRLPDLPRSRIGTAVATDLLMQLLSQFDFQLTTGMQAGFSIGG</sequence>
<dbReference type="Proteomes" id="UP001497516">
    <property type="component" value="Chromosome 3"/>
</dbReference>
<dbReference type="AlphaFoldDB" id="A0AAV2DUI4"/>
<accession>A0AAV2DUI4</accession>
<organism evidence="1 2">
    <name type="scientific">Linum trigynum</name>
    <dbReference type="NCBI Taxonomy" id="586398"/>
    <lineage>
        <taxon>Eukaryota</taxon>
        <taxon>Viridiplantae</taxon>
        <taxon>Streptophyta</taxon>
        <taxon>Embryophyta</taxon>
        <taxon>Tracheophyta</taxon>
        <taxon>Spermatophyta</taxon>
        <taxon>Magnoliopsida</taxon>
        <taxon>eudicotyledons</taxon>
        <taxon>Gunneridae</taxon>
        <taxon>Pentapetalae</taxon>
        <taxon>rosids</taxon>
        <taxon>fabids</taxon>
        <taxon>Malpighiales</taxon>
        <taxon>Linaceae</taxon>
        <taxon>Linum</taxon>
    </lineage>
</organism>
<reference evidence="1 2" key="1">
    <citation type="submission" date="2024-04" db="EMBL/GenBank/DDBJ databases">
        <authorList>
            <person name="Fracassetti M."/>
        </authorList>
    </citation>
    <scope>NUCLEOTIDE SEQUENCE [LARGE SCALE GENOMIC DNA]</scope>
</reference>
<protein>
    <submittedName>
        <fullName evidence="1">Uncharacterized protein</fullName>
    </submittedName>
</protein>
<name>A0AAV2DUI4_9ROSI</name>
<proteinExistence type="predicted"/>
<gene>
    <name evidence="1" type="ORF">LTRI10_LOCUS18929</name>
</gene>
<keyword evidence="2" id="KW-1185">Reference proteome</keyword>
<evidence type="ECO:0000313" key="2">
    <source>
        <dbReference type="Proteomes" id="UP001497516"/>
    </source>
</evidence>
<evidence type="ECO:0000313" key="1">
    <source>
        <dbReference type="EMBL" id="CAL1377268.1"/>
    </source>
</evidence>
<dbReference type="EMBL" id="OZ034816">
    <property type="protein sequence ID" value="CAL1377268.1"/>
    <property type="molecule type" value="Genomic_DNA"/>
</dbReference>